<name>A0ABR1LJF0_9PEZI</name>
<reference evidence="2 3" key="1">
    <citation type="submission" date="2024-04" db="EMBL/GenBank/DDBJ databases">
        <title>Phyllosticta paracitricarpa is synonymous to the EU quarantine fungus P. citricarpa based on phylogenomic analyses.</title>
        <authorList>
            <consortium name="Lawrence Berkeley National Laboratory"/>
            <person name="Van ingen-buijs V.A."/>
            <person name="Van westerhoven A.C."/>
            <person name="Haridas S."/>
            <person name="Skiadas P."/>
            <person name="Martin F."/>
            <person name="Groenewald J.Z."/>
            <person name="Crous P.W."/>
            <person name="Seidl M.F."/>
        </authorList>
    </citation>
    <scope>NUCLEOTIDE SEQUENCE [LARGE SCALE GENOMIC DNA]</scope>
    <source>
        <strain evidence="2 3">CPC 17464</strain>
    </source>
</reference>
<proteinExistence type="predicted"/>
<keyword evidence="1" id="KW-0472">Membrane</keyword>
<dbReference type="GeneID" id="92029241"/>
<organism evidence="2 3">
    <name type="scientific">Phyllosticta citribraziliensis</name>
    <dbReference type="NCBI Taxonomy" id="989973"/>
    <lineage>
        <taxon>Eukaryota</taxon>
        <taxon>Fungi</taxon>
        <taxon>Dikarya</taxon>
        <taxon>Ascomycota</taxon>
        <taxon>Pezizomycotina</taxon>
        <taxon>Dothideomycetes</taxon>
        <taxon>Dothideomycetes incertae sedis</taxon>
        <taxon>Botryosphaeriales</taxon>
        <taxon>Phyllostictaceae</taxon>
        <taxon>Phyllosticta</taxon>
    </lineage>
</organism>
<comment type="caution">
    <text evidence="2">The sequence shown here is derived from an EMBL/GenBank/DDBJ whole genome shotgun (WGS) entry which is preliminary data.</text>
</comment>
<feature type="transmembrane region" description="Helical" evidence="1">
    <location>
        <begin position="63"/>
        <end position="82"/>
    </location>
</feature>
<dbReference type="Proteomes" id="UP001360953">
    <property type="component" value="Unassembled WGS sequence"/>
</dbReference>
<accession>A0ABR1LJF0</accession>
<dbReference type="RefSeq" id="XP_066654057.1">
    <property type="nucleotide sequence ID" value="XM_066796335.1"/>
</dbReference>
<keyword evidence="1" id="KW-1133">Transmembrane helix</keyword>
<sequence>MGRRNRLSLFLHLHHTAVPKQASHQHGASSLYSSPNERSIQASCIVRHVFIHTRSIALQTRKCCFQSLFFFFFFFSHVPVYLHTCLIASTPPTQSPKHRCKHACMHNILPCIRNPSSSQPASSSPTTFIITPHSSSKSSHRRHQPCPTTEIHPCSFFVARARLLSFC</sequence>
<evidence type="ECO:0000256" key="1">
    <source>
        <dbReference type="SAM" id="Phobius"/>
    </source>
</evidence>
<dbReference type="EMBL" id="JBBPEH010000008">
    <property type="protein sequence ID" value="KAK7535332.1"/>
    <property type="molecule type" value="Genomic_DNA"/>
</dbReference>
<evidence type="ECO:0000313" key="2">
    <source>
        <dbReference type="EMBL" id="KAK7535332.1"/>
    </source>
</evidence>
<evidence type="ECO:0000313" key="3">
    <source>
        <dbReference type="Proteomes" id="UP001360953"/>
    </source>
</evidence>
<keyword evidence="1" id="KW-0812">Transmembrane</keyword>
<keyword evidence="3" id="KW-1185">Reference proteome</keyword>
<gene>
    <name evidence="2" type="ORF">J3D65DRAFT_449752</name>
</gene>
<protein>
    <submittedName>
        <fullName evidence="2">Uncharacterized protein</fullName>
    </submittedName>
</protein>